<evidence type="ECO:0000256" key="2">
    <source>
        <dbReference type="ARBA" id="ARBA00009477"/>
    </source>
</evidence>
<sequence>MKLHYFLPLALLSLSQCRSDKEAEGPPPPMPVQVAHPVIKTVALTNTYTGRFSPVEEVELQARVSGYLESVHFVEGQKVEKGDLMFKIDPRVFDAAISRAEAIQKQAVARLGLAKSSLARSKALVAQNAVSQEEFDTRESELAQAEADLLAAEAELRRVKLDREFADIHAPISGIAGRFNVTVGNYVTGGSAGSTLLTTIVPHNPIYCNFEVDERSVLQFTRLFFKGQSGGRSGERPEVEIAVSDDDNFEFKGSIDFSENQLDTETATLQMRARVENENEFLTPGLFARVRVPVGHPEELLMVKDASLGFDQDKRFAWVLTKDNSVERRYVETGPLEGDMRVISGGIDNDDLIAISGIQLLRPGAKVAPTTAPMVAE</sequence>
<keyword evidence="9" id="KW-1185">Reference proteome</keyword>
<dbReference type="NCBIfam" id="TIGR01730">
    <property type="entry name" value="RND_mfp"/>
    <property type="match status" value="1"/>
</dbReference>
<protein>
    <submittedName>
        <fullName evidence="8">Efflux RND transporter periplasmic adaptor subunit</fullName>
    </submittedName>
</protein>
<dbReference type="Pfam" id="PF25967">
    <property type="entry name" value="RND-MFP_C"/>
    <property type="match status" value="1"/>
</dbReference>
<dbReference type="Gene3D" id="2.40.30.170">
    <property type="match status" value="1"/>
</dbReference>
<dbReference type="InterPro" id="IPR058626">
    <property type="entry name" value="MdtA-like_b-barrel"/>
</dbReference>
<dbReference type="Gene3D" id="2.40.50.100">
    <property type="match status" value="1"/>
</dbReference>
<comment type="caution">
    <text evidence="8">The sequence shown here is derived from an EMBL/GenBank/DDBJ whole genome shotgun (WGS) entry which is preliminary data.</text>
</comment>
<organism evidence="8 9">
    <name type="scientific">Luteolibacter algae</name>
    <dbReference type="NCBI Taxonomy" id="454151"/>
    <lineage>
        <taxon>Bacteria</taxon>
        <taxon>Pseudomonadati</taxon>
        <taxon>Verrucomicrobiota</taxon>
        <taxon>Verrucomicrobiia</taxon>
        <taxon>Verrucomicrobiales</taxon>
        <taxon>Verrucomicrobiaceae</taxon>
        <taxon>Luteolibacter</taxon>
    </lineage>
</organism>
<comment type="subcellular location">
    <subcellularLocation>
        <location evidence="1">Cell envelope</location>
    </subcellularLocation>
</comment>
<feature type="domain" description="Multidrug resistance protein MdtA-like C-terminal permuted SH3" evidence="7">
    <location>
        <begin position="312"/>
        <end position="359"/>
    </location>
</feature>
<evidence type="ECO:0000313" key="8">
    <source>
        <dbReference type="EMBL" id="MFD2256080.1"/>
    </source>
</evidence>
<dbReference type="PANTHER" id="PTHR30158:SF10">
    <property type="entry name" value="CATION EFFLUX PUMP"/>
    <property type="match status" value="1"/>
</dbReference>
<dbReference type="PANTHER" id="PTHR30158">
    <property type="entry name" value="ACRA/E-RELATED COMPONENT OF DRUG EFFLUX TRANSPORTER"/>
    <property type="match status" value="1"/>
</dbReference>
<dbReference type="Proteomes" id="UP001597375">
    <property type="component" value="Unassembled WGS sequence"/>
</dbReference>
<dbReference type="Pfam" id="PF25876">
    <property type="entry name" value="HH_MFP_RND"/>
    <property type="match status" value="1"/>
</dbReference>
<dbReference type="InterPro" id="IPR058624">
    <property type="entry name" value="MdtA-like_HH"/>
</dbReference>
<dbReference type="InterPro" id="IPR006143">
    <property type="entry name" value="RND_pump_MFP"/>
</dbReference>
<feature type="domain" description="Multidrug resistance protein MdtA-like beta-barrel" evidence="6">
    <location>
        <begin position="205"/>
        <end position="295"/>
    </location>
</feature>
<proteinExistence type="inferred from homology"/>
<comment type="similarity">
    <text evidence="2">Belongs to the membrane fusion protein (MFP) (TC 8.A.1) family.</text>
</comment>
<feature type="domain" description="Multidrug resistance protein MdtA-like barrel-sandwich hybrid" evidence="5">
    <location>
        <begin position="57"/>
        <end position="198"/>
    </location>
</feature>
<evidence type="ECO:0000256" key="1">
    <source>
        <dbReference type="ARBA" id="ARBA00004196"/>
    </source>
</evidence>
<accession>A0ABW5D699</accession>
<feature type="coiled-coil region" evidence="3">
    <location>
        <begin position="135"/>
        <end position="162"/>
    </location>
</feature>
<dbReference type="InterPro" id="IPR058625">
    <property type="entry name" value="MdtA-like_BSH"/>
</dbReference>
<dbReference type="Gene3D" id="1.10.287.470">
    <property type="entry name" value="Helix hairpin bin"/>
    <property type="match status" value="1"/>
</dbReference>
<reference evidence="9" key="1">
    <citation type="journal article" date="2019" name="Int. J. Syst. Evol. Microbiol.">
        <title>The Global Catalogue of Microorganisms (GCM) 10K type strain sequencing project: providing services to taxonomists for standard genome sequencing and annotation.</title>
        <authorList>
            <consortium name="The Broad Institute Genomics Platform"/>
            <consortium name="The Broad Institute Genome Sequencing Center for Infectious Disease"/>
            <person name="Wu L."/>
            <person name="Ma J."/>
        </authorList>
    </citation>
    <scope>NUCLEOTIDE SEQUENCE [LARGE SCALE GENOMIC DNA]</scope>
    <source>
        <strain evidence="9">CGMCC 4.7106</strain>
    </source>
</reference>
<evidence type="ECO:0000259" key="6">
    <source>
        <dbReference type="Pfam" id="PF25944"/>
    </source>
</evidence>
<name>A0ABW5D699_9BACT</name>
<evidence type="ECO:0000259" key="5">
    <source>
        <dbReference type="Pfam" id="PF25917"/>
    </source>
</evidence>
<dbReference type="Pfam" id="PF25944">
    <property type="entry name" value="Beta-barrel_RND"/>
    <property type="match status" value="1"/>
</dbReference>
<dbReference type="Pfam" id="PF25917">
    <property type="entry name" value="BSH_RND"/>
    <property type="match status" value="1"/>
</dbReference>
<dbReference type="InterPro" id="IPR058627">
    <property type="entry name" value="MdtA-like_C"/>
</dbReference>
<dbReference type="RefSeq" id="WP_386818999.1">
    <property type="nucleotide sequence ID" value="NZ_JBHUIT010000003.1"/>
</dbReference>
<gene>
    <name evidence="8" type="ORF">ACFSSA_05270</name>
</gene>
<dbReference type="EMBL" id="JBHUIT010000003">
    <property type="protein sequence ID" value="MFD2256080.1"/>
    <property type="molecule type" value="Genomic_DNA"/>
</dbReference>
<evidence type="ECO:0000256" key="3">
    <source>
        <dbReference type="SAM" id="Coils"/>
    </source>
</evidence>
<dbReference type="Gene3D" id="2.40.420.20">
    <property type="match status" value="1"/>
</dbReference>
<feature type="domain" description="Multidrug resistance protein MdtA-like alpha-helical hairpin" evidence="4">
    <location>
        <begin position="99"/>
        <end position="162"/>
    </location>
</feature>
<evidence type="ECO:0000259" key="4">
    <source>
        <dbReference type="Pfam" id="PF25876"/>
    </source>
</evidence>
<evidence type="ECO:0000313" key="9">
    <source>
        <dbReference type="Proteomes" id="UP001597375"/>
    </source>
</evidence>
<evidence type="ECO:0000259" key="7">
    <source>
        <dbReference type="Pfam" id="PF25967"/>
    </source>
</evidence>
<dbReference type="SUPFAM" id="SSF111369">
    <property type="entry name" value="HlyD-like secretion proteins"/>
    <property type="match status" value="1"/>
</dbReference>
<keyword evidence="3" id="KW-0175">Coiled coil</keyword>